<feature type="region of interest" description="Disordered" evidence="1">
    <location>
        <begin position="1"/>
        <end position="33"/>
    </location>
</feature>
<feature type="compositionally biased region" description="Basic residues" evidence="1">
    <location>
        <begin position="1"/>
        <end position="11"/>
    </location>
</feature>
<accession>A0A9D4TQP0</accession>
<feature type="compositionally biased region" description="Low complexity" evidence="1">
    <location>
        <begin position="155"/>
        <end position="168"/>
    </location>
</feature>
<reference evidence="2" key="2">
    <citation type="submission" date="2020-11" db="EMBL/GenBank/DDBJ databases">
        <authorList>
            <person name="Cecchin M."/>
            <person name="Marcolungo L."/>
            <person name="Rossato M."/>
            <person name="Girolomoni L."/>
            <person name="Cosentino E."/>
            <person name="Cuine S."/>
            <person name="Li-Beisson Y."/>
            <person name="Delledonne M."/>
            <person name="Ballottari M."/>
        </authorList>
    </citation>
    <scope>NUCLEOTIDE SEQUENCE</scope>
    <source>
        <strain evidence="2">211/11P</strain>
        <tissue evidence="2">Whole cell</tissue>
    </source>
</reference>
<evidence type="ECO:0000313" key="2">
    <source>
        <dbReference type="EMBL" id="KAI3432343.1"/>
    </source>
</evidence>
<sequence>MGKQRKRHTKRSNPPGNPTGKSQSRFSPQKKAERAIWRQFGAKPFDNPDKFGWKGLFEHSCRRSPFNEHDIAFVEQCPESSLERTALYLQQRSVFKPSAGESAAALEARYEPIDEVYTLQTAAVERRGIIVIIGSKCYVAAAAAVKRSQDERGRQQQQQEQQQQQQQQDAPPPLERVVAAPEPWRQFDPLNCLVHRMMAACAGSCGPAAPQAAAANGSGGSGSNGSEGSAAPERTFTLSQLEEAGTSKLERSLWEGQELPDGVVIRNDKQRGSVKAMLDWLARLEAAGFTPLIDLFECSSFGIHLVLPADHQTAGLTADMLDHMLRLRSGNPEASATGLAKMLEMFGRHHQSQGAEYLAAVLQGGIPPEFESLLQAGHAAEAREAALSVPVPPPPWPATNGGGLHRKMPTFMQQLQILPTDARRAKARPNSILSSIGNLWARQWGVLQRLHGPGASYALGFSQTVIRSQLVAVRSPSSGRCYLANVLELHCASLLGTGRGLDARGELQVAEADLQPFEVAWDDAAALRGHVLSRLLDVNMQCKLNSIVSHICTAAYRLGPALLAIAGVDCFDPSINWAHRCFAGGVLNVDKWRKAVSSRSQEAADMQLILDSRMLSIQQMQRLGVGQSAL</sequence>
<dbReference type="AlphaFoldDB" id="A0A9D4TQP0"/>
<feature type="region of interest" description="Disordered" evidence="1">
    <location>
        <begin position="209"/>
        <end position="233"/>
    </location>
</feature>
<protein>
    <submittedName>
        <fullName evidence="2">Uncharacterized protein</fullName>
    </submittedName>
</protein>
<dbReference type="EMBL" id="SIDB01000005">
    <property type="protein sequence ID" value="KAI3432343.1"/>
    <property type="molecule type" value="Genomic_DNA"/>
</dbReference>
<keyword evidence="3" id="KW-1185">Reference proteome</keyword>
<evidence type="ECO:0000313" key="3">
    <source>
        <dbReference type="Proteomes" id="UP001055712"/>
    </source>
</evidence>
<reference evidence="2" key="1">
    <citation type="journal article" date="2019" name="Plant J.">
        <title>Chlorella vulgaris genome assembly and annotation reveals the molecular basis for metabolic acclimation to high light conditions.</title>
        <authorList>
            <person name="Cecchin M."/>
            <person name="Marcolungo L."/>
            <person name="Rossato M."/>
            <person name="Girolomoni L."/>
            <person name="Cosentino E."/>
            <person name="Cuine S."/>
            <person name="Li-Beisson Y."/>
            <person name="Delledonne M."/>
            <person name="Ballottari M."/>
        </authorList>
    </citation>
    <scope>NUCLEOTIDE SEQUENCE</scope>
    <source>
        <strain evidence="2">211/11P</strain>
    </source>
</reference>
<name>A0A9D4TQP0_CHLVU</name>
<dbReference type="Proteomes" id="UP001055712">
    <property type="component" value="Unassembled WGS sequence"/>
</dbReference>
<proteinExistence type="predicted"/>
<feature type="region of interest" description="Disordered" evidence="1">
    <location>
        <begin position="150"/>
        <end position="174"/>
    </location>
</feature>
<gene>
    <name evidence="2" type="ORF">D9Q98_003900</name>
</gene>
<evidence type="ECO:0000256" key="1">
    <source>
        <dbReference type="SAM" id="MobiDB-lite"/>
    </source>
</evidence>
<comment type="caution">
    <text evidence="2">The sequence shown here is derived from an EMBL/GenBank/DDBJ whole genome shotgun (WGS) entry which is preliminary data.</text>
</comment>
<organism evidence="2 3">
    <name type="scientific">Chlorella vulgaris</name>
    <name type="common">Green alga</name>
    <dbReference type="NCBI Taxonomy" id="3077"/>
    <lineage>
        <taxon>Eukaryota</taxon>
        <taxon>Viridiplantae</taxon>
        <taxon>Chlorophyta</taxon>
        <taxon>core chlorophytes</taxon>
        <taxon>Trebouxiophyceae</taxon>
        <taxon>Chlorellales</taxon>
        <taxon>Chlorellaceae</taxon>
        <taxon>Chlorella clade</taxon>
        <taxon>Chlorella</taxon>
    </lineage>
</organism>